<protein>
    <submittedName>
        <fullName evidence="2">Uncharacterized membrane protein HdeD (DUF308 family)</fullName>
    </submittedName>
</protein>
<dbReference type="InterPro" id="IPR052712">
    <property type="entry name" value="Acid_resist_chaperone_HdeD"/>
</dbReference>
<keyword evidence="3" id="KW-1185">Reference proteome</keyword>
<keyword evidence="1" id="KW-1133">Transmembrane helix</keyword>
<dbReference type="PANTHER" id="PTHR34989">
    <property type="entry name" value="PROTEIN HDED"/>
    <property type="match status" value="1"/>
</dbReference>
<comment type="caution">
    <text evidence="2">The sequence shown here is derived from an EMBL/GenBank/DDBJ whole genome shotgun (WGS) entry which is preliminary data.</text>
</comment>
<evidence type="ECO:0000313" key="3">
    <source>
        <dbReference type="Proteomes" id="UP000245655"/>
    </source>
</evidence>
<dbReference type="RefSeq" id="WP_109589501.1">
    <property type="nucleotide sequence ID" value="NZ_CAJGZY010000001.1"/>
</dbReference>
<evidence type="ECO:0000256" key="1">
    <source>
        <dbReference type="SAM" id="Phobius"/>
    </source>
</evidence>
<reference evidence="2 3" key="1">
    <citation type="submission" date="2018-05" db="EMBL/GenBank/DDBJ databases">
        <title>Genomic Encyclopedia of Type Strains, Phase IV (KMG-IV): sequencing the most valuable type-strain genomes for metagenomic binning, comparative biology and taxonomic classification.</title>
        <authorList>
            <person name="Goeker M."/>
        </authorList>
    </citation>
    <scope>NUCLEOTIDE SEQUENCE [LARGE SCALE GENOMIC DNA]</scope>
    <source>
        <strain evidence="2 3">DSM 7229</strain>
    </source>
</reference>
<accession>A0A2V2A6L1</accession>
<feature type="transmembrane region" description="Helical" evidence="1">
    <location>
        <begin position="60"/>
        <end position="78"/>
    </location>
</feature>
<proteinExistence type="predicted"/>
<name>A0A2V2A6L1_PSYIM</name>
<dbReference type="Proteomes" id="UP000245655">
    <property type="component" value="Unassembled WGS sequence"/>
</dbReference>
<sequence>MNRTLWLVIGIISILGGIFAFFNPLSATLAAEQLAGFIFLLVGVLQFIALFRAYSTTGKVLAAIGGVLGVLIGIELLQDPLQGILTLTMVTAILFMATGIVRVVVAFGLRRTVAFVPILLSGLLSIILAIMIFTNYPQSATYILGILLAVELISNGISLIMYSRIQSIVVRNI</sequence>
<evidence type="ECO:0000313" key="2">
    <source>
        <dbReference type="EMBL" id="PWK15371.1"/>
    </source>
</evidence>
<dbReference type="Pfam" id="PF03729">
    <property type="entry name" value="DUF308"/>
    <property type="match status" value="1"/>
</dbReference>
<feature type="transmembrane region" description="Helical" evidence="1">
    <location>
        <begin position="112"/>
        <end position="134"/>
    </location>
</feature>
<feature type="transmembrane region" description="Helical" evidence="1">
    <location>
        <begin position="34"/>
        <end position="53"/>
    </location>
</feature>
<keyword evidence="1" id="KW-0472">Membrane</keyword>
<dbReference type="GO" id="GO:0005886">
    <property type="term" value="C:plasma membrane"/>
    <property type="evidence" value="ECO:0007669"/>
    <property type="project" value="TreeGrafter"/>
</dbReference>
<dbReference type="InterPro" id="IPR005325">
    <property type="entry name" value="DUF308_memb"/>
</dbReference>
<feature type="transmembrane region" description="Helical" evidence="1">
    <location>
        <begin position="5"/>
        <end position="22"/>
    </location>
</feature>
<dbReference type="GeneID" id="60254092"/>
<keyword evidence="1" id="KW-0812">Transmembrane</keyword>
<gene>
    <name evidence="2" type="ORF">C8D84_101322</name>
</gene>
<organism evidence="2 3">
    <name type="scientific">Psychrobacter immobilis</name>
    <dbReference type="NCBI Taxonomy" id="498"/>
    <lineage>
        <taxon>Bacteria</taxon>
        <taxon>Pseudomonadati</taxon>
        <taxon>Pseudomonadota</taxon>
        <taxon>Gammaproteobacteria</taxon>
        <taxon>Moraxellales</taxon>
        <taxon>Moraxellaceae</taxon>
        <taxon>Psychrobacter</taxon>
    </lineage>
</organism>
<dbReference type="EMBL" id="QGGM01000001">
    <property type="protein sequence ID" value="PWK15371.1"/>
    <property type="molecule type" value="Genomic_DNA"/>
</dbReference>
<dbReference type="AlphaFoldDB" id="A0A2V2A6L1"/>
<dbReference type="PANTHER" id="PTHR34989:SF1">
    <property type="entry name" value="PROTEIN HDED"/>
    <property type="match status" value="1"/>
</dbReference>
<feature type="transmembrane region" description="Helical" evidence="1">
    <location>
        <begin position="84"/>
        <end position="105"/>
    </location>
</feature>
<feature type="transmembrane region" description="Helical" evidence="1">
    <location>
        <begin position="140"/>
        <end position="162"/>
    </location>
</feature>